<proteinExistence type="predicted"/>
<comment type="caution">
    <text evidence="1">The sequence shown here is derived from an EMBL/GenBank/DDBJ whole genome shotgun (WGS) entry which is preliminary data.</text>
</comment>
<keyword evidence="2" id="KW-1185">Reference proteome</keyword>
<evidence type="ECO:0000313" key="1">
    <source>
        <dbReference type="EMBL" id="KAJ4729589.1"/>
    </source>
</evidence>
<reference evidence="1 2" key="1">
    <citation type="journal article" date="2023" name="Science">
        <title>Complex scaffold remodeling in plant triterpene biosynthesis.</title>
        <authorList>
            <person name="De La Pena R."/>
            <person name="Hodgson H."/>
            <person name="Liu J.C."/>
            <person name="Stephenson M.J."/>
            <person name="Martin A.C."/>
            <person name="Owen C."/>
            <person name="Harkess A."/>
            <person name="Leebens-Mack J."/>
            <person name="Jimenez L.E."/>
            <person name="Osbourn A."/>
            <person name="Sattely E.S."/>
        </authorList>
    </citation>
    <scope>NUCLEOTIDE SEQUENCE [LARGE SCALE GENOMIC DNA]</scope>
    <source>
        <strain evidence="2">cv. JPN11</strain>
        <tissue evidence="1">Leaf</tissue>
    </source>
</reference>
<accession>A0ACC1Z2F9</accession>
<gene>
    <name evidence="1" type="ORF">OWV82_002344</name>
</gene>
<dbReference type="EMBL" id="CM051394">
    <property type="protein sequence ID" value="KAJ4729589.1"/>
    <property type="molecule type" value="Genomic_DNA"/>
</dbReference>
<organism evidence="1 2">
    <name type="scientific">Melia azedarach</name>
    <name type="common">Chinaberry tree</name>
    <dbReference type="NCBI Taxonomy" id="155640"/>
    <lineage>
        <taxon>Eukaryota</taxon>
        <taxon>Viridiplantae</taxon>
        <taxon>Streptophyta</taxon>
        <taxon>Embryophyta</taxon>
        <taxon>Tracheophyta</taxon>
        <taxon>Spermatophyta</taxon>
        <taxon>Magnoliopsida</taxon>
        <taxon>eudicotyledons</taxon>
        <taxon>Gunneridae</taxon>
        <taxon>Pentapetalae</taxon>
        <taxon>rosids</taxon>
        <taxon>malvids</taxon>
        <taxon>Sapindales</taxon>
        <taxon>Meliaceae</taxon>
        <taxon>Melia</taxon>
    </lineage>
</organism>
<name>A0ACC1Z2F9_MELAZ</name>
<protein>
    <submittedName>
        <fullName evidence="1">Retinoblastoma-related protein</fullName>
    </submittedName>
</protein>
<dbReference type="Proteomes" id="UP001164539">
    <property type="component" value="Chromosome 1"/>
</dbReference>
<evidence type="ECO:0000313" key="2">
    <source>
        <dbReference type="Proteomes" id="UP001164539"/>
    </source>
</evidence>
<sequence>MVNLKFDGGAVKRKSGEVGSAVVATNLVSPPRSPASHANGSTAKITSTPVKTARNTATNWLETDISPLPSKPPPELEKFLAFDSRNIVNEVVNRANILLGAIFPCIEQGQRLITRSLLNVNLMDSLWSGQEQVDALKLYYKVLESICKSEAEKFRSRDLSCFLTNEKFHRCLLACSAELVSMARTRISILLSLILERVGITAFDVSKVIESFIKHEDRLPGELRRHLNSLEETLLESMVWEKGSSLYNSLMVTRPDLSEEINQLKLLSKPTPSLDHIAMNNNVGPGGLARQQNLHKQKLSVGQDGAKRQCDEYSTKLVKHNSSASAMKDDPPTSNGLPVKLIPLSPSLQTAFLSPTTQSKTPKEGSAHKDAAITVLFNKVTKLAAIRISSMAERLKLSQQIREKIYLLFQQILTEKTCLFFDRHIDLIMLCCFYGVTKISSLDLTFKELTHSYVKEPQCRSQDFSCVLATWLSQLNGRHGENCLSVTAFYNKIFIPNVGSLVKEIGSAGAPKQVPEVNNNAVDNCPNTPQRSPFPRIPVISPKKVSPSQNVYFSPLRSSKKDALNSHVGKSYYAFIGERTSAYQSPSKDLDAINKCLNTSNKRRRMLNFDDANLTFISDSVVATSLFFENDKM</sequence>